<reference evidence="1 3" key="1">
    <citation type="journal article" date="2008" name="Science">
        <title>The Physcomitrella genome reveals evolutionary insights into the conquest of land by plants.</title>
        <authorList>
            <person name="Rensing S."/>
            <person name="Lang D."/>
            <person name="Zimmer A."/>
            <person name="Terry A."/>
            <person name="Salamov A."/>
            <person name="Shapiro H."/>
            <person name="Nishiyama T."/>
            <person name="Perroud P.-F."/>
            <person name="Lindquist E."/>
            <person name="Kamisugi Y."/>
            <person name="Tanahashi T."/>
            <person name="Sakakibara K."/>
            <person name="Fujita T."/>
            <person name="Oishi K."/>
            <person name="Shin-I T."/>
            <person name="Kuroki Y."/>
            <person name="Toyoda A."/>
            <person name="Suzuki Y."/>
            <person name="Hashimoto A."/>
            <person name="Yamaguchi K."/>
            <person name="Sugano A."/>
            <person name="Kohara Y."/>
            <person name="Fujiyama A."/>
            <person name="Anterola A."/>
            <person name="Aoki S."/>
            <person name="Ashton N."/>
            <person name="Barbazuk W.B."/>
            <person name="Barker E."/>
            <person name="Bennetzen J."/>
            <person name="Bezanilla M."/>
            <person name="Blankenship R."/>
            <person name="Cho S.H."/>
            <person name="Dutcher S."/>
            <person name="Estelle M."/>
            <person name="Fawcett J.A."/>
            <person name="Gundlach H."/>
            <person name="Hanada K."/>
            <person name="Heyl A."/>
            <person name="Hicks K.A."/>
            <person name="Hugh J."/>
            <person name="Lohr M."/>
            <person name="Mayer K."/>
            <person name="Melkozernov A."/>
            <person name="Murata T."/>
            <person name="Nelson D."/>
            <person name="Pils B."/>
            <person name="Prigge M."/>
            <person name="Reiss B."/>
            <person name="Renner T."/>
            <person name="Rombauts S."/>
            <person name="Rushton P."/>
            <person name="Sanderfoot A."/>
            <person name="Schween G."/>
            <person name="Shiu S.-H."/>
            <person name="Stueber K."/>
            <person name="Theodoulou F.L."/>
            <person name="Tu H."/>
            <person name="Van de Peer Y."/>
            <person name="Verrier P.J."/>
            <person name="Waters E."/>
            <person name="Wood A."/>
            <person name="Yang L."/>
            <person name="Cove D."/>
            <person name="Cuming A."/>
            <person name="Hasebe M."/>
            <person name="Lucas S."/>
            <person name="Mishler D.B."/>
            <person name="Reski R."/>
            <person name="Grigoriev I."/>
            <person name="Quatrano R.S."/>
            <person name="Boore J.L."/>
        </authorList>
    </citation>
    <scope>NUCLEOTIDE SEQUENCE [LARGE SCALE GENOMIC DNA]</scope>
    <source>
        <strain evidence="2 3">cv. Gransden 2004</strain>
    </source>
</reference>
<dbReference type="EnsemblPlants" id="Pp3c16_11289V3.1">
    <property type="protein sequence ID" value="PAC:32984168.CDS.1"/>
    <property type="gene ID" value="Pp3c16_11289"/>
</dbReference>
<reference evidence="2" key="3">
    <citation type="submission" date="2020-12" db="UniProtKB">
        <authorList>
            <consortium name="EnsemblPlants"/>
        </authorList>
    </citation>
    <scope>IDENTIFICATION</scope>
</reference>
<name>A0A2K1J841_PHYPA</name>
<organism evidence="1">
    <name type="scientific">Physcomitrium patens</name>
    <name type="common">Spreading-leaved earth moss</name>
    <name type="synonym">Physcomitrella patens</name>
    <dbReference type="NCBI Taxonomy" id="3218"/>
    <lineage>
        <taxon>Eukaryota</taxon>
        <taxon>Viridiplantae</taxon>
        <taxon>Streptophyta</taxon>
        <taxon>Embryophyta</taxon>
        <taxon>Bryophyta</taxon>
        <taxon>Bryophytina</taxon>
        <taxon>Bryopsida</taxon>
        <taxon>Funariidae</taxon>
        <taxon>Funariales</taxon>
        <taxon>Funariaceae</taxon>
        <taxon>Physcomitrium</taxon>
    </lineage>
</organism>
<reference evidence="1 3" key="2">
    <citation type="journal article" date="2018" name="Plant J.">
        <title>The Physcomitrella patens chromosome-scale assembly reveals moss genome structure and evolution.</title>
        <authorList>
            <person name="Lang D."/>
            <person name="Ullrich K.K."/>
            <person name="Murat F."/>
            <person name="Fuchs J."/>
            <person name="Jenkins J."/>
            <person name="Haas F.B."/>
            <person name="Piednoel M."/>
            <person name="Gundlach H."/>
            <person name="Van Bel M."/>
            <person name="Meyberg R."/>
            <person name="Vives C."/>
            <person name="Morata J."/>
            <person name="Symeonidi A."/>
            <person name="Hiss M."/>
            <person name="Muchero W."/>
            <person name="Kamisugi Y."/>
            <person name="Saleh O."/>
            <person name="Blanc G."/>
            <person name="Decker E.L."/>
            <person name="van Gessel N."/>
            <person name="Grimwood J."/>
            <person name="Hayes R.D."/>
            <person name="Graham S.W."/>
            <person name="Gunter L.E."/>
            <person name="McDaniel S.F."/>
            <person name="Hoernstein S.N.W."/>
            <person name="Larsson A."/>
            <person name="Li F.W."/>
            <person name="Perroud P.F."/>
            <person name="Phillips J."/>
            <person name="Ranjan P."/>
            <person name="Rokshar D.S."/>
            <person name="Rothfels C.J."/>
            <person name="Schneider L."/>
            <person name="Shu S."/>
            <person name="Stevenson D.W."/>
            <person name="Thummler F."/>
            <person name="Tillich M."/>
            <person name="Villarreal Aguilar J.C."/>
            <person name="Widiez T."/>
            <person name="Wong G.K."/>
            <person name="Wymore A."/>
            <person name="Zhang Y."/>
            <person name="Zimmer A.D."/>
            <person name="Quatrano R.S."/>
            <person name="Mayer K.F.X."/>
            <person name="Goodstein D."/>
            <person name="Casacuberta J.M."/>
            <person name="Vandepoele K."/>
            <person name="Reski R."/>
            <person name="Cuming A.C."/>
            <person name="Tuskan G.A."/>
            <person name="Maumus F."/>
            <person name="Salse J."/>
            <person name="Schmutz J."/>
            <person name="Rensing S.A."/>
        </authorList>
    </citation>
    <scope>NUCLEOTIDE SEQUENCE [LARGE SCALE GENOMIC DNA]</scope>
    <source>
        <strain evidence="2 3">cv. Gransden 2004</strain>
    </source>
</reference>
<evidence type="ECO:0000313" key="1">
    <source>
        <dbReference type="EMBL" id="PNR37693.1"/>
    </source>
</evidence>
<accession>A0A2K1J841</accession>
<evidence type="ECO:0000313" key="3">
    <source>
        <dbReference type="Proteomes" id="UP000006727"/>
    </source>
</evidence>
<proteinExistence type="predicted"/>
<sequence>MCKDVVDFAEVWRRNNHFLWHEIRAWRLLQQQCRVMTMAVARLLALLRFLNTRHEVSRPNLQSHVSMHCDPDFCVECENFLTLMFCFTLLLFL</sequence>
<dbReference type="InParanoid" id="A0A2K1J841"/>
<gene>
    <name evidence="1" type="ORF">PHYPA_020802</name>
</gene>
<dbReference type="EMBL" id="ABEU02000016">
    <property type="protein sequence ID" value="PNR37693.1"/>
    <property type="molecule type" value="Genomic_DNA"/>
</dbReference>
<dbReference type="Proteomes" id="UP000006727">
    <property type="component" value="Chromosome 16"/>
</dbReference>
<dbReference type="Gramene" id="Pp3c16_11289V3.1">
    <property type="protein sequence ID" value="PAC:32984168.CDS.1"/>
    <property type="gene ID" value="Pp3c16_11289"/>
</dbReference>
<protein>
    <submittedName>
        <fullName evidence="1 2">Uncharacterized protein</fullName>
    </submittedName>
</protein>
<evidence type="ECO:0000313" key="2">
    <source>
        <dbReference type="EnsemblPlants" id="PAC:32984168.CDS.1"/>
    </source>
</evidence>
<dbReference type="AlphaFoldDB" id="A0A2K1J841"/>
<keyword evidence="3" id="KW-1185">Reference proteome</keyword>